<organism evidence="1 2">
    <name type="scientific">Mycobacterium attenuatum</name>
    <dbReference type="NCBI Taxonomy" id="2341086"/>
    <lineage>
        <taxon>Bacteria</taxon>
        <taxon>Bacillati</taxon>
        <taxon>Actinomycetota</taxon>
        <taxon>Actinomycetes</taxon>
        <taxon>Mycobacteriales</taxon>
        <taxon>Mycobacteriaceae</taxon>
        <taxon>Mycobacterium</taxon>
    </lineage>
</organism>
<evidence type="ECO:0000313" key="1">
    <source>
        <dbReference type="EMBL" id="VBA41956.1"/>
    </source>
</evidence>
<dbReference type="Proteomes" id="UP000273307">
    <property type="component" value="Unassembled WGS sequence"/>
</dbReference>
<gene>
    <name evidence="1" type="ORF">LAUMK136_04308</name>
</gene>
<accession>A0A498Q8P6</accession>
<protein>
    <submittedName>
        <fullName evidence="1">Uncharacterized protein</fullName>
    </submittedName>
</protein>
<name>A0A498Q8P6_9MYCO</name>
<keyword evidence="2" id="KW-1185">Reference proteome</keyword>
<dbReference type="AlphaFoldDB" id="A0A498Q8P6"/>
<dbReference type="EMBL" id="UPHP01000118">
    <property type="protein sequence ID" value="VBA41956.1"/>
    <property type="molecule type" value="Genomic_DNA"/>
</dbReference>
<proteinExistence type="predicted"/>
<sequence length="275" mass="30325">MLQAAVVVGRDADEHAGATAGEPLRHLPGVFQSLPSHFEKQALPGVHTARLVRRDAEKVSVEPVDLVQEPTTTGAAVARGVRVPAVRRCLGDGVHAIAEQLPECRRPVGAREAATDPDDGDRLGYARRTVLGYRRRYVGGCVRTLLRSHIFGEEIDRGVLVGDRRREFAPEPRFQCRGQPDGTDGVQTVVRERHRRVDFRCWQAEFLREPGDQPRRDLGGAAPGACWPLFDRRWGRARIARGRRMPLGEHLEAAVEEPLPAGVAPDLSARGCRDA</sequence>
<reference evidence="1 2" key="1">
    <citation type="submission" date="2018-09" db="EMBL/GenBank/DDBJ databases">
        <authorList>
            <person name="Tagini F."/>
        </authorList>
    </citation>
    <scope>NUCLEOTIDE SEQUENCE [LARGE SCALE GENOMIC DNA]</scope>
    <source>
        <strain evidence="1 2">MK136</strain>
    </source>
</reference>
<evidence type="ECO:0000313" key="2">
    <source>
        <dbReference type="Proteomes" id="UP000273307"/>
    </source>
</evidence>